<accession>W9H4G5</accession>
<gene>
    <name evidence="4" type="ORF">N825_05670</name>
</gene>
<dbReference type="AlphaFoldDB" id="W9H4G5"/>
<dbReference type="EMBL" id="AVFL01000011">
    <property type="protein sequence ID" value="EWY39681.1"/>
    <property type="molecule type" value="Genomic_DNA"/>
</dbReference>
<dbReference type="Gene3D" id="3.40.190.10">
    <property type="entry name" value="Periplasmic binding protein-like II"/>
    <property type="match status" value="2"/>
</dbReference>
<sequence>MKFIFKAITALALLAATPSAHAESQVLNFKIIDFAPQMSVPDGKPTGSWIDALNLVGEAIDIKFNFEEVPAKRLTAGLAAGEFDGSIANASLAGVEKGGVVATSIPFMRVILKAYSIGQDPGIRKTEDLTGKTVILNQGYVYGGRRDWIADPKNGVTIASDIKQVDQGLKALVAGRAPIFLQYQENVETALLDYKVDNLQSSTISDVPIHIVISAARPDAKELIAKIEAGIVKLRAEGKLKKID</sequence>
<feature type="domain" description="Solute-binding protein family 3/N-terminal" evidence="3">
    <location>
        <begin position="26"/>
        <end position="244"/>
    </location>
</feature>
<proteinExistence type="predicted"/>
<evidence type="ECO:0000313" key="4">
    <source>
        <dbReference type="EMBL" id="EWY39681.1"/>
    </source>
</evidence>
<reference evidence="4 5" key="1">
    <citation type="submission" date="2013-08" db="EMBL/GenBank/DDBJ databases">
        <title>The genome sequence of Skermanella stibiiresistens.</title>
        <authorList>
            <person name="Zhu W."/>
            <person name="Wang G."/>
        </authorList>
    </citation>
    <scope>NUCLEOTIDE SEQUENCE [LARGE SCALE GENOMIC DNA]</scope>
    <source>
        <strain evidence="4 5">SB22</strain>
    </source>
</reference>
<evidence type="ECO:0000256" key="2">
    <source>
        <dbReference type="SAM" id="SignalP"/>
    </source>
</evidence>
<dbReference type="Proteomes" id="UP000019486">
    <property type="component" value="Unassembled WGS sequence"/>
</dbReference>
<evidence type="ECO:0000313" key="5">
    <source>
        <dbReference type="Proteomes" id="UP000019486"/>
    </source>
</evidence>
<dbReference type="SUPFAM" id="SSF53850">
    <property type="entry name" value="Periplasmic binding protein-like II"/>
    <property type="match status" value="1"/>
</dbReference>
<organism evidence="4 5">
    <name type="scientific">Skermanella stibiiresistens SB22</name>
    <dbReference type="NCBI Taxonomy" id="1385369"/>
    <lineage>
        <taxon>Bacteria</taxon>
        <taxon>Pseudomonadati</taxon>
        <taxon>Pseudomonadota</taxon>
        <taxon>Alphaproteobacteria</taxon>
        <taxon>Rhodospirillales</taxon>
        <taxon>Azospirillaceae</taxon>
        <taxon>Skermanella</taxon>
    </lineage>
</organism>
<name>W9H4G5_9PROT</name>
<dbReference type="PANTHER" id="PTHR35936:SF6">
    <property type="entry name" value="AMINO ACID ABC TRANSPORTER SUBSTRATE-BINDING PAAT FAMILY PROTEIN"/>
    <property type="match status" value="1"/>
</dbReference>
<dbReference type="Pfam" id="PF00497">
    <property type="entry name" value="SBP_bac_3"/>
    <property type="match status" value="1"/>
</dbReference>
<dbReference type="STRING" id="1385369.N825_05670"/>
<dbReference type="PANTHER" id="PTHR35936">
    <property type="entry name" value="MEMBRANE-BOUND LYTIC MUREIN TRANSGLYCOSYLASE F"/>
    <property type="match status" value="1"/>
</dbReference>
<dbReference type="SMART" id="SM00062">
    <property type="entry name" value="PBPb"/>
    <property type="match status" value="1"/>
</dbReference>
<dbReference type="InterPro" id="IPR001638">
    <property type="entry name" value="Solute-binding_3/MltF_N"/>
</dbReference>
<evidence type="ECO:0000256" key="1">
    <source>
        <dbReference type="ARBA" id="ARBA00022729"/>
    </source>
</evidence>
<keyword evidence="5" id="KW-1185">Reference proteome</keyword>
<feature type="chain" id="PRO_5004923402" description="Solute-binding protein family 3/N-terminal domain-containing protein" evidence="2">
    <location>
        <begin position="23"/>
        <end position="244"/>
    </location>
</feature>
<evidence type="ECO:0000259" key="3">
    <source>
        <dbReference type="SMART" id="SM00062"/>
    </source>
</evidence>
<feature type="signal peptide" evidence="2">
    <location>
        <begin position="1"/>
        <end position="22"/>
    </location>
</feature>
<comment type="caution">
    <text evidence="4">The sequence shown here is derived from an EMBL/GenBank/DDBJ whole genome shotgun (WGS) entry which is preliminary data.</text>
</comment>
<dbReference type="RefSeq" id="WP_037453962.1">
    <property type="nucleotide sequence ID" value="NZ_AVFL01000011.1"/>
</dbReference>
<keyword evidence="1 2" id="KW-0732">Signal</keyword>
<protein>
    <recommendedName>
        <fullName evidence="3">Solute-binding protein family 3/N-terminal domain-containing protein</fullName>
    </recommendedName>
</protein>
<dbReference type="OrthoDB" id="5416300at2"/>